<dbReference type="KEGG" id="cpc:Cpar_1854"/>
<keyword evidence="3" id="KW-0479">Metal-binding</keyword>
<dbReference type="SFLD" id="SFLDS00029">
    <property type="entry name" value="Radical_SAM"/>
    <property type="match status" value="1"/>
</dbReference>
<dbReference type="SFLD" id="SFLDG01082">
    <property type="entry name" value="B12-binding_domain_containing"/>
    <property type="match status" value="1"/>
</dbReference>
<proteinExistence type="predicted"/>
<dbReference type="Proteomes" id="UP000008811">
    <property type="component" value="Chromosome"/>
</dbReference>
<dbReference type="Gene3D" id="3.80.30.20">
    <property type="entry name" value="tm_1862 like domain"/>
    <property type="match status" value="1"/>
</dbReference>
<evidence type="ECO:0000313" key="8">
    <source>
        <dbReference type="Proteomes" id="UP000008811"/>
    </source>
</evidence>
<evidence type="ECO:0000256" key="1">
    <source>
        <dbReference type="ARBA" id="ARBA00001966"/>
    </source>
</evidence>
<dbReference type="PANTHER" id="PTHR43409">
    <property type="entry name" value="ANAEROBIC MAGNESIUM-PROTOPORPHYRIN IX MONOMETHYL ESTER CYCLASE-RELATED"/>
    <property type="match status" value="1"/>
</dbReference>
<dbReference type="InterPro" id="IPR023404">
    <property type="entry name" value="rSAM_horseshoe"/>
</dbReference>
<dbReference type="AlphaFoldDB" id="B3QQP3"/>
<dbReference type="EMBL" id="CP001099">
    <property type="protein sequence ID" value="ACF12246.1"/>
    <property type="molecule type" value="Genomic_DNA"/>
</dbReference>
<evidence type="ECO:0000259" key="6">
    <source>
        <dbReference type="PROSITE" id="PS51918"/>
    </source>
</evidence>
<dbReference type="GO" id="GO:0051536">
    <property type="term" value="F:iron-sulfur cluster binding"/>
    <property type="evidence" value="ECO:0007669"/>
    <property type="project" value="UniProtKB-KW"/>
</dbReference>
<sequence length="611" mass="69742">MTIALTIFPCFSDKTLPLGLACLKSVLDGEGIESEVFDFDLLLSIEDPALYYQLHRLGASPGAALDDRMINFIGYRPDLTLAALFTPPEEARKRFETDGLEQLFDKLDHFLERAVTRLLATEPEQIWLSTYISNLWVSMLAARKLRERTEATIVFGGPAVFPEEVQRFLIVNGLADRVVVGEGELTARELIRANGRPVAGAAQMIEGEFRYEPRHEWLRPEEFPMPDFKGFPFADTPFDAYLRRRFEGLPVSFSRGCVNGCIYCSEKQIWKRFRHLSPEASVERLAAYKQRFGIGLFYICDSLINFSEAWLSEFCDLILSSDLQPLFTFAFCDLKHLKPELTAKMAAAGFTRITFGLESASENVLTRMHKKLDLDLARENIVAATRNGLSIHVSTIINFPGEQTADALDTIRFFREIDRELAGNNLPMTHLPRRSLSNRFRLEPASAIYLHPEHYGIRMETTGASWTPLAEESAFLAKRWRSSDDQEQLEWNAYLLSGFSKNPRPWHLHDSQYRKQAEAIAPLIDKEKHRFTLSPHVVLRQSTPENGLILHDYREEFQLDDWQSQVIRLLAKKASLHEITEKITALTEAKSAGAIRDFVLFLYVRGIARIT</sequence>
<evidence type="ECO:0000256" key="5">
    <source>
        <dbReference type="ARBA" id="ARBA00023014"/>
    </source>
</evidence>
<dbReference type="InterPro" id="IPR007197">
    <property type="entry name" value="rSAM"/>
</dbReference>
<dbReference type="GO" id="GO:0046872">
    <property type="term" value="F:metal ion binding"/>
    <property type="evidence" value="ECO:0007669"/>
    <property type="project" value="UniProtKB-KW"/>
</dbReference>
<dbReference type="PANTHER" id="PTHR43409:SF7">
    <property type="entry name" value="BLL1977 PROTEIN"/>
    <property type="match status" value="1"/>
</dbReference>
<dbReference type="HOGENOM" id="CLU_446692_0_0_10"/>
<dbReference type="InterPro" id="IPR058240">
    <property type="entry name" value="rSAM_sf"/>
</dbReference>
<reference evidence="7" key="1">
    <citation type="submission" date="2008-06" db="EMBL/GenBank/DDBJ databases">
        <title>Complete sequence of Chlorobaculum parvum NCIB 8327.</title>
        <authorList>
            <consortium name="US DOE Joint Genome Institute"/>
            <person name="Lucas S."/>
            <person name="Copeland A."/>
            <person name="Lapidus A."/>
            <person name="Glavina del Rio T."/>
            <person name="Dalin E."/>
            <person name="Tice H."/>
            <person name="Bruce D."/>
            <person name="Goodwin L."/>
            <person name="Pitluck S."/>
            <person name="Schmutz J."/>
            <person name="Larimer F."/>
            <person name="Land M."/>
            <person name="Hauser L."/>
            <person name="Kyrpides N."/>
            <person name="Mikhailova N."/>
            <person name="Zhao F."/>
            <person name="Li T."/>
            <person name="Liu Z."/>
            <person name="Overmann J."/>
            <person name="Bryant D.A."/>
            <person name="Richardson P."/>
        </authorList>
    </citation>
    <scope>NUCLEOTIDE SEQUENCE [LARGE SCALE GENOMIC DNA]</scope>
    <source>
        <strain evidence="7">NCIB 8327</strain>
    </source>
</reference>
<dbReference type="Pfam" id="PF04055">
    <property type="entry name" value="Radical_SAM"/>
    <property type="match status" value="1"/>
</dbReference>
<keyword evidence="8" id="KW-1185">Reference proteome</keyword>
<evidence type="ECO:0000256" key="3">
    <source>
        <dbReference type="ARBA" id="ARBA00022723"/>
    </source>
</evidence>
<dbReference type="CDD" id="cd01335">
    <property type="entry name" value="Radical_SAM"/>
    <property type="match status" value="1"/>
</dbReference>
<dbReference type="OrthoDB" id="9801424at2"/>
<gene>
    <name evidence="7" type="ordered locus">Cpar_1854</name>
</gene>
<dbReference type="PROSITE" id="PS51918">
    <property type="entry name" value="RADICAL_SAM"/>
    <property type="match status" value="1"/>
</dbReference>
<feature type="domain" description="Radical SAM core" evidence="6">
    <location>
        <begin position="243"/>
        <end position="460"/>
    </location>
</feature>
<protein>
    <submittedName>
        <fullName evidence="7">Radical SAM domain protein</fullName>
    </submittedName>
</protein>
<organism evidence="7 8">
    <name type="scientific">Chlorobaculum parvum (strain DSM 263 / NCIMB 8327)</name>
    <name type="common">Chlorobium vibrioforme subsp. thiosulfatophilum</name>
    <dbReference type="NCBI Taxonomy" id="517417"/>
    <lineage>
        <taxon>Bacteria</taxon>
        <taxon>Pseudomonadati</taxon>
        <taxon>Chlorobiota</taxon>
        <taxon>Chlorobiia</taxon>
        <taxon>Chlorobiales</taxon>
        <taxon>Chlorobiaceae</taxon>
        <taxon>Chlorobaculum</taxon>
    </lineage>
</organism>
<dbReference type="InterPro" id="IPR051198">
    <property type="entry name" value="BchE-like"/>
</dbReference>
<keyword evidence="5" id="KW-0411">Iron-sulfur</keyword>
<keyword evidence="4" id="KW-0408">Iron</keyword>
<name>B3QQP3_CHLP8</name>
<evidence type="ECO:0000256" key="2">
    <source>
        <dbReference type="ARBA" id="ARBA00022691"/>
    </source>
</evidence>
<dbReference type="InterPro" id="IPR006638">
    <property type="entry name" value="Elp3/MiaA/NifB-like_rSAM"/>
</dbReference>
<dbReference type="GO" id="GO:0003824">
    <property type="term" value="F:catalytic activity"/>
    <property type="evidence" value="ECO:0007669"/>
    <property type="project" value="InterPro"/>
</dbReference>
<dbReference type="SMART" id="SM00729">
    <property type="entry name" value="Elp3"/>
    <property type="match status" value="1"/>
</dbReference>
<evidence type="ECO:0000256" key="4">
    <source>
        <dbReference type="ARBA" id="ARBA00023004"/>
    </source>
</evidence>
<evidence type="ECO:0000313" key="7">
    <source>
        <dbReference type="EMBL" id="ACF12246.1"/>
    </source>
</evidence>
<comment type="cofactor">
    <cofactor evidence="1">
        <name>[4Fe-4S] cluster</name>
        <dbReference type="ChEBI" id="CHEBI:49883"/>
    </cofactor>
</comment>
<dbReference type="SUPFAM" id="SSF102114">
    <property type="entry name" value="Radical SAM enzymes"/>
    <property type="match status" value="1"/>
</dbReference>
<dbReference type="RefSeq" id="WP_012503079.1">
    <property type="nucleotide sequence ID" value="NC_011027.1"/>
</dbReference>
<dbReference type="STRING" id="517417.Cpar_1854"/>
<dbReference type="eggNOG" id="COG1032">
    <property type="taxonomic scope" value="Bacteria"/>
</dbReference>
<keyword evidence="2" id="KW-0949">S-adenosyl-L-methionine</keyword>
<accession>B3QQP3</accession>
<dbReference type="Gene3D" id="3.40.50.280">
    <property type="entry name" value="Cobalamin-binding domain"/>
    <property type="match status" value="1"/>
</dbReference>